<evidence type="ECO:0000256" key="2">
    <source>
        <dbReference type="SAM" id="Phobius"/>
    </source>
</evidence>
<dbReference type="Proteomes" id="UP000712600">
    <property type="component" value="Unassembled WGS sequence"/>
</dbReference>
<dbReference type="PANTHER" id="PTHR21530:SF9">
    <property type="entry name" value="TRAB FAMILY PROTEIN"/>
    <property type="match status" value="1"/>
</dbReference>
<name>A0A8S9RAJ2_BRACR</name>
<feature type="compositionally biased region" description="Basic and acidic residues" evidence="1">
    <location>
        <begin position="401"/>
        <end position="418"/>
    </location>
</feature>
<dbReference type="AlphaFoldDB" id="A0A8S9RAJ2"/>
<accession>A0A8S9RAJ2</accession>
<evidence type="ECO:0008006" key="5">
    <source>
        <dbReference type="Google" id="ProtNLM"/>
    </source>
</evidence>
<dbReference type="Pfam" id="PF01963">
    <property type="entry name" value="TraB_PrgY_gumN"/>
    <property type="match status" value="2"/>
</dbReference>
<reference evidence="3" key="1">
    <citation type="submission" date="2019-12" db="EMBL/GenBank/DDBJ databases">
        <title>Genome sequencing and annotation of Brassica cretica.</title>
        <authorList>
            <person name="Studholme D.J."/>
            <person name="Sarris P."/>
        </authorList>
    </citation>
    <scope>NUCLEOTIDE SEQUENCE</scope>
    <source>
        <strain evidence="3">PFS-109/04</strain>
        <tissue evidence="3">Leaf</tissue>
    </source>
</reference>
<keyword evidence="2" id="KW-1133">Transmembrane helix</keyword>
<dbReference type="InterPro" id="IPR046345">
    <property type="entry name" value="TraB_PrgY-like"/>
</dbReference>
<organism evidence="3 4">
    <name type="scientific">Brassica cretica</name>
    <name type="common">Mustard</name>
    <dbReference type="NCBI Taxonomy" id="69181"/>
    <lineage>
        <taxon>Eukaryota</taxon>
        <taxon>Viridiplantae</taxon>
        <taxon>Streptophyta</taxon>
        <taxon>Embryophyta</taxon>
        <taxon>Tracheophyta</taxon>
        <taxon>Spermatophyta</taxon>
        <taxon>Magnoliopsida</taxon>
        <taxon>eudicotyledons</taxon>
        <taxon>Gunneridae</taxon>
        <taxon>Pentapetalae</taxon>
        <taxon>rosids</taxon>
        <taxon>malvids</taxon>
        <taxon>Brassicales</taxon>
        <taxon>Brassicaceae</taxon>
        <taxon>Brassiceae</taxon>
        <taxon>Brassica</taxon>
    </lineage>
</organism>
<dbReference type="PANTHER" id="PTHR21530">
    <property type="entry name" value="PHEROMONE SHUTDOWN PROTEIN"/>
    <property type="match status" value="1"/>
</dbReference>
<dbReference type="GO" id="GO:0005741">
    <property type="term" value="C:mitochondrial outer membrane"/>
    <property type="evidence" value="ECO:0007669"/>
    <property type="project" value="TreeGrafter"/>
</dbReference>
<comment type="caution">
    <text evidence="3">The sequence shown here is derived from an EMBL/GenBank/DDBJ whole genome shotgun (WGS) entry which is preliminary data.</text>
</comment>
<feature type="region of interest" description="Disordered" evidence="1">
    <location>
        <begin position="1"/>
        <end position="85"/>
    </location>
</feature>
<feature type="compositionally biased region" description="Acidic residues" evidence="1">
    <location>
        <begin position="435"/>
        <end position="449"/>
    </location>
</feature>
<dbReference type="CDD" id="cd14726">
    <property type="entry name" value="TraB_PrgY-like"/>
    <property type="match status" value="2"/>
</dbReference>
<feature type="region of interest" description="Disordered" evidence="1">
    <location>
        <begin position="384"/>
        <end position="473"/>
    </location>
</feature>
<feature type="compositionally biased region" description="Polar residues" evidence="1">
    <location>
        <begin position="389"/>
        <end position="399"/>
    </location>
</feature>
<evidence type="ECO:0000313" key="3">
    <source>
        <dbReference type="EMBL" id="KAF3569797.1"/>
    </source>
</evidence>
<feature type="transmembrane region" description="Helical" evidence="2">
    <location>
        <begin position="701"/>
        <end position="721"/>
    </location>
</feature>
<feature type="compositionally biased region" description="Basic and acidic residues" evidence="1">
    <location>
        <begin position="16"/>
        <end position="29"/>
    </location>
</feature>
<proteinExistence type="predicted"/>
<keyword evidence="2" id="KW-0812">Transmembrane</keyword>
<dbReference type="EMBL" id="QGKX02000095">
    <property type="protein sequence ID" value="KAF3569797.1"/>
    <property type="molecule type" value="Genomic_DNA"/>
</dbReference>
<evidence type="ECO:0000313" key="4">
    <source>
        <dbReference type="Proteomes" id="UP000712600"/>
    </source>
</evidence>
<gene>
    <name evidence="3" type="ORF">F2Q69_00063784</name>
</gene>
<dbReference type="InterPro" id="IPR002816">
    <property type="entry name" value="TraB/PrgY/GumN_fam"/>
</dbReference>
<keyword evidence="2" id="KW-0472">Membrane</keyword>
<feature type="compositionally biased region" description="Low complexity" evidence="1">
    <location>
        <begin position="453"/>
        <end position="464"/>
    </location>
</feature>
<feature type="compositionally biased region" description="Gly residues" evidence="1">
    <location>
        <begin position="68"/>
        <end position="77"/>
    </location>
</feature>
<protein>
    <recommendedName>
        <fullName evidence="5">TraB family protein</fullName>
    </recommendedName>
</protein>
<evidence type="ECO:0000256" key="1">
    <source>
        <dbReference type="SAM" id="MobiDB-lite"/>
    </source>
</evidence>
<sequence length="724" mass="79455">MEPTRSPSESEPGVHSGEDFVHIEEHSKPTGDFSLSDSIVNVEKEDAVEEEEEEEEEHKEDSDSVVSVGGGDTAGGDGEGECSSAKVELPEELAKSVVILTCESNGESGSCDVYLIGTAHVSKESCREVKEIISFLKPEAVFVELCSSRVSILQPQSVKIPTMSDMIESWKQKQNTFGILYGWFLAKASLLNHQLEVFPGTEFRVAYEEALKYGGSVILGDRPVQITLKRTWAKMPLWHKVKFIYSLMFQAVFLPSAEELDRMLKEMDNVDMVTLVIQEMSKEFPSLMETLVHERDQYMASSLLRVASEHNSVVAVIGRGHINGIKKNWKQPITMKDLMEIPSDDSVFTVKRIVSSVAIAVAGTAIFTGILLSRRRLLRITSLPSTSSMSMEPTQSPPSETEVHSSEDFVHDEEDSKPTVDMSSSESIVNVEKEDLLDDDDAVVEEAQNDSDSVVSGGDAPAAGDDGDGESSPEVVELLEELVKSGAMLACESTADTPDRAIYVFLIGTSHVSEAVFLELCSSRVAMLQPQTLKIASQLEVFPGAEFRVAYEEAIKYGGTVILGDRPVQITLKRTSAKMPLWHKVKFLYGFMFQDVSLPSSEEVDKTASLTSQEMETADTMTSLIEELSKEFPSFMETLVHERDQFMASSLLRVASEHNSVVAVVGRAHVNGIKKNWKQPVSIEDLMEIPGDGSMFTVKRIVSLVGIAVAGTAIVTGIVLAGRR</sequence>
<feature type="compositionally biased region" description="Acidic residues" evidence="1">
    <location>
        <begin position="46"/>
        <end position="58"/>
    </location>
</feature>